<sequence length="138" mass="15730">MTTTSRTLYRPVGLRELELILDADARAFPPRLPEQPIFYPVLNSEYAEQIARDWNTPDEASGYAGFVTAFDVDAEYLKRFDVKVVGASRHQELWVPAEALPEFNAHIQGRIQVTHAFYGPRYQGPRVPTLEPGDDPRR</sequence>
<proteinExistence type="predicted"/>
<evidence type="ECO:0000313" key="2">
    <source>
        <dbReference type="Proteomes" id="UP000268094"/>
    </source>
</evidence>
<dbReference type="EMBL" id="RAVZ01000168">
    <property type="protein sequence ID" value="RKG83934.1"/>
    <property type="molecule type" value="Genomic_DNA"/>
</dbReference>
<dbReference type="AlphaFoldDB" id="A0A3A8IVS7"/>
<dbReference type="OrthoDB" id="883590at2"/>
<name>A0A3A8IVS7_9BACT</name>
<evidence type="ECO:0000313" key="1">
    <source>
        <dbReference type="EMBL" id="RKG83934.1"/>
    </source>
</evidence>
<gene>
    <name evidence="1" type="ORF">D7V88_23050</name>
</gene>
<organism evidence="1 2">
    <name type="scientific">Corallococcus terminator</name>
    <dbReference type="NCBI Taxonomy" id="2316733"/>
    <lineage>
        <taxon>Bacteria</taxon>
        <taxon>Pseudomonadati</taxon>
        <taxon>Myxococcota</taxon>
        <taxon>Myxococcia</taxon>
        <taxon>Myxococcales</taxon>
        <taxon>Cystobacterineae</taxon>
        <taxon>Myxococcaceae</taxon>
        <taxon>Corallococcus</taxon>
    </lineage>
</organism>
<keyword evidence="2" id="KW-1185">Reference proteome</keyword>
<accession>A0A3A8IVS7</accession>
<dbReference type="RefSeq" id="WP_120542805.1">
    <property type="nucleotide sequence ID" value="NZ_RAVZ01000168.1"/>
</dbReference>
<protein>
    <submittedName>
        <fullName evidence="1">ADP-ribosylation/crystallin J1</fullName>
    </submittedName>
</protein>
<dbReference type="Proteomes" id="UP000268094">
    <property type="component" value="Unassembled WGS sequence"/>
</dbReference>
<reference evidence="2" key="1">
    <citation type="submission" date="2018-09" db="EMBL/GenBank/DDBJ databases">
        <authorList>
            <person name="Livingstone P.G."/>
            <person name="Whitworth D.E."/>
        </authorList>
    </citation>
    <scope>NUCLEOTIDE SEQUENCE [LARGE SCALE GENOMIC DNA]</scope>
    <source>
        <strain evidence="2">CA054A</strain>
    </source>
</reference>
<comment type="caution">
    <text evidence="1">The sequence shown here is derived from an EMBL/GenBank/DDBJ whole genome shotgun (WGS) entry which is preliminary data.</text>
</comment>